<comment type="caution">
    <text evidence="2">The sequence shown here is derived from an EMBL/GenBank/DDBJ whole genome shotgun (WGS) entry which is preliminary data.</text>
</comment>
<reference evidence="3" key="1">
    <citation type="journal article" date="2017" name="Appl. Environ. Microbiol.">
        <title>Genomic analysis of Calderihabitans maritimus KKC1, a thermophilic hydrogenogenic carboxydotrophic bacterium isolated from marine sediment.</title>
        <authorList>
            <person name="Omae K."/>
            <person name="Yoneda Y."/>
            <person name="Fukuyama Y."/>
            <person name="Yoshida T."/>
            <person name="Sako Y."/>
        </authorList>
    </citation>
    <scope>NUCLEOTIDE SEQUENCE [LARGE SCALE GENOMIC DNA]</scope>
    <source>
        <strain evidence="3">KKC1</strain>
    </source>
</reference>
<dbReference type="InterPro" id="IPR011613">
    <property type="entry name" value="GH15-like"/>
</dbReference>
<accession>A0A1Z5HWI6</accession>
<keyword evidence="2" id="KW-0378">Hydrolase</keyword>
<dbReference type="AlphaFoldDB" id="A0A1Z5HWI6"/>
<dbReference type="SUPFAM" id="SSF48208">
    <property type="entry name" value="Six-hairpin glycosidases"/>
    <property type="match status" value="1"/>
</dbReference>
<evidence type="ECO:0000313" key="2">
    <source>
        <dbReference type="EMBL" id="GAW93640.1"/>
    </source>
</evidence>
<dbReference type="OrthoDB" id="3902805at2"/>
<gene>
    <name evidence="2" type="ORF">KKC1_27680</name>
</gene>
<keyword evidence="3" id="KW-1185">Reference proteome</keyword>
<evidence type="ECO:0000313" key="3">
    <source>
        <dbReference type="Proteomes" id="UP000197032"/>
    </source>
</evidence>
<dbReference type="GO" id="GO:0005975">
    <property type="term" value="P:carbohydrate metabolic process"/>
    <property type="evidence" value="ECO:0007669"/>
    <property type="project" value="InterPro"/>
</dbReference>
<evidence type="ECO:0000259" key="1">
    <source>
        <dbReference type="Pfam" id="PF00723"/>
    </source>
</evidence>
<feature type="domain" description="GH15-like" evidence="1">
    <location>
        <begin position="4"/>
        <end position="297"/>
    </location>
</feature>
<dbReference type="InterPro" id="IPR012341">
    <property type="entry name" value="6hp_glycosidase-like_sf"/>
</dbReference>
<dbReference type="GO" id="GO:0004553">
    <property type="term" value="F:hydrolase activity, hydrolyzing O-glycosyl compounds"/>
    <property type="evidence" value="ECO:0007669"/>
    <property type="project" value="UniProtKB-ARBA"/>
</dbReference>
<organism evidence="2 3">
    <name type="scientific">Calderihabitans maritimus</name>
    <dbReference type="NCBI Taxonomy" id="1246530"/>
    <lineage>
        <taxon>Bacteria</taxon>
        <taxon>Bacillati</taxon>
        <taxon>Bacillota</taxon>
        <taxon>Clostridia</taxon>
        <taxon>Neomoorellales</taxon>
        <taxon>Calderihabitantaceae</taxon>
        <taxon>Calderihabitans</taxon>
    </lineage>
</organism>
<dbReference type="EMBL" id="BDGJ01000168">
    <property type="protein sequence ID" value="GAW93640.1"/>
    <property type="molecule type" value="Genomic_DNA"/>
</dbReference>
<dbReference type="PANTHER" id="PTHR31616">
    <property type="entry name" value="TREHALASE"/>
    <property type="match status" value="1"/>
</dbReference>
<dbReference type="Proteomes" id="UP000197032">
    <property type="component" value="Unassembled WGS sequence"/>
</dbReference>
<protein>
    <submittedName>
        <fullName evidence="2">Glycoside hydrolase 15-like protein</fullName>
    </submittedName>
</protein>
<sequence length="354" mass="41823">MDFLQQSVEIIKESQSKYGSFPASPNFKTYQYCWLRDGTFIAYALDLVGEHERSERFYNWVDSTLKRYSYKYKNLIEKQLRKEIIGTDEYFHTRYTLAGEEGQEPWGNFQLDGYGTYLWGLSQHIRLAGKNPILWVTSIETVIDYLLKFWWVPCFDCWEENENWVHPSTLGCIYGGLKEIIIDFDYKKDLVNNVLIQIKEKILTEYVEDGHFVKLPGSSEVDANLLWLSVPFGVIEPQHPLMRRTVEKIEEDLTDGGVKRYRTDTYYGGGQWVLLTAWLGWYYCKVGEWNKAKRCLKWVEDQFDGEGRLPEQVPYCLNSEEHYWKWVNKWGPIAKPLLWSHAMYIILKLAVMKA</sequence>
<dbReference type="Pfam" id="PF00723">
    <property type="entry name" value="Glyco_hydro_15"/>
    <property type="match status" value="1"/>
</dbReference>
<dbReference type="RefSeq" id="WP_088554730.1">
    <property type="nucleotide sequence ID" value="NZ_BDGJ01000168.1"/>
</dbReference>
<proteinExistence type="predicted"/>
<dbReference type="PANTHER" id="PTHR31616:SF0">
    <property type="entry name" value="GLUCAN 1,4-ALPHA-GLUCOSIDASE"/>
    <property type="match status" value="1"/>
</dbReference>
<dbReference type="InterPro" id="IPR008928">
    <property type="entry name" value="6-hairpin_glycosidase_sf"/>
</dbReference>
<name>A0A1Z5HWI6_9FIRM</name>
<dbReference type="Gene3D" id="1.50.10.10">
    <property type="match status" value="1"/>
</dbReference>